<dbReference type="EMBL" id="AP011532">
    <property type="protein sequence ID" value="BAI62200.1"/>
    <property type="molecule type" value="Genomic_DNA"/>
</dbReference>
<dbReference type="OrthoDB" id="107717at2157"/>
<gene>
    <name evidence="1" type="ordered locus">MCP_2128</name>
</gene>
<dbReference type="eggNOG" id="arCOG05289">
    <property type="taxonomic scope" value="Archaea"/>
</dbReference>
<dbReference type="InParanoid" id="D1Z0H8"/>
<dbReference type="KEGG" id="mpd:MCP_2128"/>
<reference evidence="1 2" key="1">
    <citation type="journal article" date="2007" name="Appl. Environ. Microbiol.">
        <title>Isolation of key methanogens for global methane emission from rice paddy fields: a novel isolate affiliated with the clone cluster rice cluster I.</title>
        <authorList>
            <person name="Sakai S."/>
            <person name="Imachi H."/>
            <person name="Sekiguchi Y."/>
            <person name="Ohashi A."/>
            <person name="Harada H."/>
            <person name="Kamagata Y."/>
        </authorList>
    </citation>
    <scope>NUCLEOTIDE SEQUENCE [LARGE SCALE GENOMIC DNA]</scope>
    <source>
        <strain evidence="2">DSM 17711 / JCM 13418 / NBRC 101707 / SANAE</strain>
    </source>
</reference>
<reference evidence="2" key="3">
    <citation type="journal article" date="2011" name="PLoS ONE">
        <title>Genome sequence of a mesophilic hydrogenotrophic methanogen Methanocella paludicola, the first cultivated representative of the order Methanocellales.</title>
        <authorList>
            <person name="Sakai S."/>
            <person name="Takaki Y."/>
            <person name="Shimamura S."/>
            <person name="Sekine M."/>
            <person name="Tajima T."/>
            <person name="Kosugi H."/>
            <person name="Ichikawa N."/>
            <person name="Tasumi E."/>
            <person name="Hiraki A.T."/>
            <person name="Shimizu A."/>
            <person name="Kato Y."/>
            <person name="Nishiko R."/>
            <person name="Mori K."/>
            <person name="Fujita N."/>
            <person name="Imachi H."/>
            <person name="Takai K."/>
        </authorList>
    </citation>
    <scope>NUCLEOTIDE SEQUENCE [LARGE SCALE GENOMIC DNA]</scope>
    <source>
        <strain evidence="2">DSM 17711 / JCM 13418 / NBRC 101707 / SANAE</strain>
    </source>
</reference>
<evidence type="ECO:0000313" key="1">
    <source>
        <dbReference type="EMBL" id="BAI62200.1"/>
    </source>
</evidence>
<organism evidence="1 2">
    <name type="scientific">Methanocella paludicola (strain DSM 17711 / JCM 13418 / NBRC 101707 / SANAE)</name>
    <dbReference type="NCBI Taxonomy" id="304371"/>
    <lineage>
        <taxon>Archaea</taxon>
        <taxon>Methanobacteriati</taxon>
        <taxon>Methanobacteriota</taxon>
        <taxon>Stenosarchaea group</taxon>
        <taxon>Methanomicrobia</taxon>
        <taxon>Methanocellales</taxon>
        <taxon>Methanocellaceae</taxon>
        <taxon>Methanocella</taxon>
    </lineage>
</organism>
<reference evidence="1 2" key="2">
    <citation type="journal article" date="2008" name="Int. J. Syst. Evol. Microbiol.">
        <title>Methanocella paludicola gen. nov., sp. nov., a methane-producing archaeon, the first isolate of the lineage 'Rice Cluster I', and proposal of the new archaeal order Methanocellales ord. nov.</title>
        <authorList>
            <person name="Sakai S."/>
            <person name="Imachi H."/>
            <person name="Hanada S."/>
            <person name="Ohashi A."/>
            <person name="Harada H."/>
            <person name="Kamagata Y."/>
        </authorList>
    </citation>
    <scope>NUCLEOTIDE SEQUENCE [LARGE SCALE GENOMIC DNA]</scope>
    <source>
        <strain evidence="2">DSM 17711 / JCM 13418 / NBRC 101707 / SANAE</strain>
    </source>
</reference>
<dbReference type="Pfam" id="PF11213">
    <property type="entry name" value="DUF3006"/>
    <property type="match status" value="1"/>
</dbReference>
<protein>
    <recommendedName>
        <fullName evidence="3">DUF3006 domain-containing protein</fullName>
    </recommendedName>
</protein>
<dbReference type="GeneID" id="8681977"/>
<dbReference type="Proteomes" id="UP000001882">
    <property type="component" value="Chromosome"/>
</dbReference>
<keyword evidence="2" id="KW-1185">Reference proteome</keyword>
<dbReference type="RefSeq" id="WP_012900874.1">
    <property type="nucleotide sequence ID" value="NC_013665.1"/>
</dbReference>
<evidence type="ECO:0000313" key="2">
    <source>
        <dbReference type="Proteomes" id="UP000001882"/>
    </source>
</evidence>
<accession>D1Z0H8</accession>
<evidence type="ECO:0008006" key="3">
    <source>
        <dbReference type="Google" id="ProtNLM"/>
    </source>
</evidence>
<sequence length="88" mass="9896">MKATIDRFEDGWAVLLLREDESVEFELPACMLPCGCREGDILDIVISRDVEATREATERVSGLIEKLKKKNKSSSIIKSPGKDEMPEQ</sequence>
<dbReference type="STRING" id="304371.MCP_2128"/>
<name>D1Z0H8_METPS</name>
<dbReference type="Gene3D" id="6.20.120.50">
    <property type="match status" value="1"/>
</dbReference>
<proteinExistence type="predicted"/>
<dbReference type="InterPro" id="IPR021377">
    <property type="entry name" value="DUF3006"/>
</dbReference>
<dbReference type="AlphaFoldDB" id="D1Z0H8"/>